<name>A0AA40FYG0_9HYME</name>
<feature type="compositionally biased region" description="Polar residues" evidence="1">
    <location>
        <begin position="95"/>
        <end position="111"/>
    </location>
</feature>
<protein>
    <submittedName>
        <fullName evidence="2">Uncharacterized protein</fullName>
    </submittedName>
</protein>
<dbReference type="Proteomes" id="UP001177670">
    <property type="component" value="Unassembled WGS sequence"/>
</dbReference>
<feature type="region of interest" description="Disordered" evidence="1">
    <location>
        <begin position="92"/>
        <end position="111"/>
    </location>
</feature>
<comment type="caution">
    <text evidence="2">The sequence shown here is derived from an EMBL/GenBank/DDBJ whole genome shotgun (WGS) entry which is preliminary data.</text>
</comment>
<dbReference type="AlphaFoldDB" id="A0AA40FYG0"/>
<evidence type="ECO:0000313" key="3">
    <source>
        <dbReference type="Proteomes" id="UP001177670"/>
    </source>
</evidence>
<evidence type="ECO:0000313" key="2">
    <source>
        <dbReference type="EMBL" id="KAK1127285.1"/>
    </source>
</evidence>
<dbReference type="Gene3D" id="3.40.50.2300">
    <property type="match status" value="1"/>
</dbReference>
<feature type="region of interest" description="Disordered" evidence="1">
    <location>
        <begin position="20"/>
        <end position="45"/>
    </location>
</feature>
<reference evidence="2" key="1">
    <citation type="submission" date="2021-10" db="EMBL/GenBank/DDBJ databases">
        <title>Melipona bicolor Genome sequencing and assembly.</title>
        <authorList>
            <person name="Araujo N.S."/>
            <person name="Arias M.C."/>
        </authorList>
    </citation>
    <scope>NUCLEOTIDE SEQUENCE</scope>
    <source>
        <strain evidence="2">USP_2M_L1-L4_2017</strain>
        <tissue evidence="2">Whole body</tissue>
    </source>
</reference>
<dbReference type="EMBL" id="JAHYIQ010000012">
    <property type="protein sequence ID" value="KAK1127285.1"/>
    <property type="molecule type" value="Genomic_DNA"/>
</dbReference>
<evidence type="ECO:0000256" key="1">
    <source>
        <dbReference type="SAM" id="MobiDB-lite"/>
    </source>
</evidence>
<accession>A0AA40FYG0</accession>
<gene>
    <name evidence="2" type="ORF">K0M31_003829</name>
</gene>
<proteinExistence type="predicted"/>
<keyword evidence="3" id="KW-1185">Reference proteome</keyword>
<organism evidence="2 3">
    <name type="scientific">Melipona bicolor</name>
    <dbReference type="NCBI Taxonomy" id="60889"/>
    <lineage>
        <taxon>Eukaryota</taxon>
        <taxon>Metazoa</taxon>
        <taxon>Ecdysozoa</taxon>
        <taxon>Arthropoda</taxon>
        <taxon>Hexapoda</taxon>
        <taxon>Insecta</taxon>
        <taxon>Pterygota</taxon>
        <taxon>Neoptera</taxon>
        <taxon>Endopterygota</taxon>
        <taxon>Hymenoptera</taxon>
        <taxon>Apocrita</taxon>
        <taxon>Aculeata</taxon>
        <taxon>Apoidea</taxon>
        <taxon>Anthophila</taxon>
        <taxon>Apidae</taxon>
        <taxon>Melipona</taxon>
    </lineage>
</organism>
<sequence>MGYNLDLLIFQRSSKLNKSQQQLAGSDFNTHRGSHSNSETIESQDLHSVDLEEFKHGGTNITAFRLVDPEKPEIQRVVQDWIYGEKRYNRELDMGQSSNKVRQNVSPDISY</sequence>